<reference evidence="2" key="1">
    <citation type="journal article" date="2019" name="Int. J. Syst. Evol. Microbiol.">
        <title>The Global Catalogue of Microorganisms (GCM) 10K type strain sequencing project: providing services to taxonomists for standard genome sequencing and annotation.</title>
        <authorList>
            <consortium name="The Broad Institute Genomics Platform"/>
            <consortium name="The Broad Institute Genome Sequencing Center for Infectious Disease"/>
            <person name="Wu L."/>
            <person name="Ma J."/>
        </authorList>
    </citation>
    <scope>NUCLEOTIDE SEQUENCE [LARGE SCALE GENOMIC DNA]</scope>
    <source>
        <strain evidence="2">JCM 17664</strain>
    </source>
</reference>
<dbReference type="EMBL" id="BAABFN010000002">
    <property type="protein sequence ID" value="GAA4306261.1"/>
    <property type="molecule type" value="Genomic_DNA"/>
</dbReference>
<organism evidence="1 2">
    <name type="scientific">Compostibacter hankyongensis</name>
    <dbReference type="NCBI Taxonomy" id="1007089"/>
    <lineage>
        <taxon>Bacteria</taxon>
        <taxon>Pseudomonadati</taxon>
        <taxon>Bacteroidota</taxon>
        <taxon>Chitinophagia</taxon>
        <taxon>Chitinophagales</taxon>
        <taxon>Chitinophagaceae</taxon>
        <taxon>Compostibacter</taxon>
    </lineage>
</organism>
<proteinExistence type="predicted"/>
<evidence type="ECO:0008006" key="3">
    <source>
        <dbReference type="Google" id="ProtNLM"/>
    </source>
</evidence>
<gene>
    <name evidence="1" type="ORF">GCM10023143_12080</name>
</gene>
<sequence>MRCRKIIKVACSILLILGLAAVAMLLYRNNADPLVEAVPVRISDGWGYSIRVNHRLFIYQDRIPGLPGRQPFPDREKAMRVGNMVRDRIRQGKSPTITRADLERHGVSAGH</sequence>
<keyword evidence="2" id="KW-1185">Reference proteome</keyword>
<comment type="caution">
    <text evidence="1">The sequence shown here is derived from an EMBL/GenBank/DDBJ whole genome shotgun (WGS) entry which is preliminary data.</text>
</comment>
<dbReference type="Pfam" id="PF16250">
    <property type="entry name" value="DUF4907"/>
    <property type="match status" value="1"/>
</dbReference>
<dbReference type="RefSeq" id="WP_344977045.1">
    <property type="nucleotide sequence ID" value="NZ_BAABFN010000002.1"/>
</dbReference>
<dbReference type="InterPro" id="IPR032593">
    <property type="entry name" value="DUF4907"/>
</dbReference>
<protein>
    <recommendedName>
        <fullName evidence="3">DUF4907 domain-containing protein</fullName>
    </recommendedName>
</protein>
<name>A0ABP8FL60_9BACT</name>
<evidence type="ECO:0000313" key="2">
    <source>
        <dbReference type="Proteomes" id="UP001501207"/>
    </source>
</evidence>
<accession>A0ABP8FL60</accession>
<dbReference type="Proteomes" id="UP001501207">
    <property type="component" value="Unassembled WGS sequence"/>
</dbReference>
<evidence type="ECO:0000313" key="1">
    <source>
        <dbReference type="EMBL" id="GAA4306261.1"/>
    </source>
</evidence>